<keyword evidence="5" id="KW-1133">Transmembrane helix</keyword>
<dbReference type="OrthoDB" id="9807628at2"/>
<evidence type="ECO:0000256" key="3">
    <source>
        <dbReference type="PROSITE-ProRule" id="PRU00339"/>
    </source>
</evidence>
<feature type="repeat" description="TPR" evidence="3">
    <location>
        <begin position="399"/>
        <end position="432"/>
    </location>
</feature>
<dbReference type="EMBL" id="PNCM01000028">
    <property type="protein sequence ID" value="TMP79755.1"/>
    <property type="molecule type" value="Genomic_DNA"/>
</dbReference>
<keyword evidence="5" id="KW-0812">Transmembrane</keyword>
<dbReference type="Pfam" id="PF13519">
    <property type="entry name" value="VWA_2"/>
    <property type="match status" value="1"/>
</dbReference>
<dbReference type="PROSITE" id="PS50005">
    <property type="entry name" value="TPR"/>
    <property type="match status" value="1"/>
</dbReference>
<dbReference type="SUPFAM" id="SSF53300">
    <property type="entry name" value="vWA-like"/>
    <property type="match status" value="1"/>
</dbReference>
<dbReference type="InterPro" id="IPR002035">
    <property type="entry name" value="VWF_A"/>
</dbReference>
<feature type="compositionally biased region" description="Low complexity" evidence="4">
    <location>
        <begin position="547"/>
        <end position="575"/>
    </location>
</feature>
<reference evidence="7 8" key="1">
    <citation type="submission" date="2017-12" db="EMBL/GenBank/DDBJ databases">
        <authorList>
            <person name="Paulsen S."/>
            <person name="Gram L.K."/>
        </authorList>
    </citation>
    <scope>NUCLEOTIDE SEQUENCE [LARGE SCALE GENOMIC DNA]</scope>
    <source>
        <strain evidence="7 8">S1189</strain>
    </source>
</reference>
<evidence type="ECO:0000313" key="8">
    <source>
        <dbReference type="Proteomes" id="UP000307362"/>
    </source>
</evidence>
<accession>A0A5S3YSD0</accession>
<dbReference type="SMART" id="SM00028">
    <property type="entry name" value="TPR"/>
    <property type="match status" value="1"/>
</dbReference>
<sequence length="629" mass="69525">MEFEFLRPLLLLLIIPWAILTTVQVLNKSRSNKSGLIAPHLAHAMLTKGKASKQTNPWLLALFTLLCIIFIAGPSFEKQEVPVFKSKQARVVVMDMSYSMFSTDIKPDRLTQARFKALDMVELFKEGETALVAYAGDAFTVSPLTSDASTLSNLIPSLSPDIMPSKGSNVYAGIDQAMQLLSQAGYIQGEIILITDGLEQSDVDEVREAMQSSKFTLSIYAIGTAQGAPIALPEGGFMKGRSGEIVIPRLNVAPLRNLAAISGGQFSAYTPGAEDIQVFAPTASSSEADQNDEENKILWRIDAGKYGLILLIPLALLLLRKSALVLCAMFFMLPLSQPVYAADWQSWFKNTDQNALSAYQSKEFEKAAVADNHDLKGAALYKQGQYEQAAAALKNSTSAIGQYNYGNALAQLGKVDEAIAAYEQALKQNPDFDQAKENKALLEQMKQQQQEQQQQNQSQDGESDQEQQSGEQSDQQGQSDKSEQGQQDQQQGESDEQSDQQKGEQSEQDAEQKNSGQQNSDQQNKPDMQADAQQQQDQAEQEDGEQSEQQAQSQPQQATENNEQQGQQQMMQSAQAKPMTPEEKEKAQQLNQLLRKVPDDPAILLRNKMRLEAQKRAQQRRLGGSKQSW</sequence>
<evidence type="ECO:0000256" key="1">
    <source>
        <dbReference type="ARBA" id="ARBA00022737"/>
    </source>
</evidence>
<dbReference type="SMART" id="SM00327">
    <property type="entry name" value="VWA"/>
    <property type="match status" value="1"/>
</dbReference>
<dbReference type="InterPro" id="IPR019734">
    <property type="entry name" value="TPR_rpt"/>
</dbReference>
<dbReference type="PROSITE" id="PS50234">
    <property type="entry name" value="VWFA"/>
    <property type="match status" value="1"/>
</dbReference>
<dbReference type="InterPro" id="IPR036465">
    <property type="entry name" value="vWFA_dom_sf"/>
</dbReference>
<dbReference type="InterPro" id="IPR050768">
    <property type="entry name" value="UPF0353/GerABKA_families"/>
</dbReference>
<evidence type="ECO:0000256" key="4">
    <source>
        <dbReference type="SAM" id="MobiDB-lite"/>
    </source>
</evidence>
<evidence type="ECO:0000256" key="5">
    <source>
        <dbReference type="SAM" id="Phobius"/>
    </source>
</evidence>
<dbReference type="SUPFAM" id="SSF48452">
    <property type="entry name" value="TPR-like"/>
    <property type="match status" value="1"/>
</dbReference>
<reference evidence="8" key="2">
    <citation type="submission" date="2019-06" db="EMBL/GenBank/DDBJ databases">
        <title>Co-occurence of chitin degradation, pigmentation and bioactivity in marine Pseudoalteromonas.</title>
        <authorList>
            <person name="Sonnenschein E.C."/>
            <person name="Bech P.K."/>
        </authorList>
    </citation>
    <scope>NUCLEOTIDE SEQUENCE [LARGE SCALE GENOMIC DNA]</scope>
    <source>
        <strain evidence="8">S1189</strain>
    </source>
</reference>
<feature type="compositionally biased region" description="Low complexity" evidence="4">
    <location>
        <begin position="529"/>
        <end position="538"/>
    </location>
</feature>
<dbReference type="Pfam" id="PF07719">
    <property type="entry name" value="TPR_2"/>
    <property type="match status" value="1"/>
</dbReference>
<dbReference type="PANTHER" id="PTHR22550:SF14">
    <property type="entry name" value="VWFA DOMAIN-CONTAINING PROTEIN"/>
    <property type="match status" value="1"/>
</dbReference>
<name>A0A5S3YSD0_9GAMM</name>
<feature type="compositionally biased region" description="Low complexity" evidence="4">
    <location>
        <begin position="447"/>
        <end position="492"/>
    </location>
</feature>
<dbReference type="Gene3D" id="1.25.40.10">
    <property type="entry name" value="Tetratricopeptide repeat domain"/>
    <property type="match status" value="1"/>
</dbReference>
<dbReference type="PANTHER" id="PTHR22550">
    <property type="entry name" value="SPORE GERMINATION PROTEIN"/>
    <property type="match status" value="1"/>
</dbReference>
<dbReference type="InterPro" id="IPR011990">
    <property type="entry name" value="TPR-like_helical_dom_sf"/>
</dbReference>
<feature type="compositionally biased region" description="Polar residues" evidence="4">
    <location>
        <begin position="513"/>
        <end position="526"/>
    </location>
</feature>
<dbReference type="RefSeq" id="WP_138568111.1">
    <property type="nucleotide sequence ID" value="NZ_PNCM01000028.1"/>
</dbReference>
<keyword evidence="2 3" id="KW-0802">TPR repeat</keyword>
<keyword evidence="1" id="KW-0677">Repeat</keyword>
<feature type="region of interest" description="Disordered" evidence="4">
    <location>
        <begin position="444"/>
        <end position="629"/>
    </location>
</feature>
<keyword evidence="5" id="KW-0472">Membrane</keyword>
<dbReference type="Proteomes" id="UP000307362">
    <property type="component" value="Unassembled WGS sequence"/>
</dbReference>
<feature type="transmembrane region" description="Helical" evidence="5">
    <location>
        <begin position="58"/>
        <end position="76"/>
    </location>
</feature>
<evidence type="ECO:0000256" key="2">
    <source>
        <dbReference type="ARBA" id="ARBA00022803"/>
    </source>
</evidence>
<feature type="domain" description="VWFA" evidence="6">
    <location>
        <begin position="89"/>
        <end position="223"/>
    </location>
</feature>
<protein>
    <recommendedName>
        <fullName evidence="6">VWFA domain-containing protein</fullName>
    </recommendedName>
</protein>
<evidence type="ECO:0000313" key="7">
    <source>
        <dbReference type="EMBL" id="TMP79755.1"/>
    </source>
</evidence>
<dbReference type="Gene3D" id="3.40.50.410">
    <property type="entry name" value="von Willebrand factor, type A domain"/>
    <property type="match status" value="1"/>
</dbReference>
<dbReference type="AlphaFoldDB" id="A0A5S3YSD0"/>
<evidence type="ECO:0000259" key="6">
    <source>
        <dbReference type="PROSITE" id="PS50234"/>
    </source>
</evidence>
<gene>
    <name evidence="7" type="ORF">CWB73_13435</name>
</gene>
<dbReference type="InterPro" id="IPR013105">
    <property type="entry name" value="TPR_2"/>
</dbReference>
<dbReference type="PROSITE" id="PS50293">
    <property type="entry name" value="TPR_REGION"/>
    <property type="match status" value="1"/>
</dbReference>
<organism evidence="7 8">
    <name type="scientific">Pseudoalteromonas phenolica</name>
    <dbReference type="NCBI Taxonomy" id="161398"/>
    <lineage>
        <taxon>Bacteria</taxon>
        <taxon>Pseudomonadati</taxon>
        <taxon>Pseudomonadota</taxon>
        <taxon>Gammaproteobacteria</taxon>
        <taxon>Alteromonadales</taxon>
        <taxon>Pseudoalteromonadaceae</taxon>
        <taxon>Pseudoalteromonas</taxon>
    </lineage>
</organism>
<comment type="caution">
    <text evidence="7">The sequence shown here is derived from an EMBL/GenBank/DDBJ whole genome shotgun (WGS) entry which is preliminary data.</text>
</comment>
<proteinExistence type="predicted"/>